<dbReference type="InterPro" id="IPR004485">
    <property type="entry name" value="Cobalamin_biosynth_CobD/CbiB"/>
</dbReference>
<dbReference type="GO" id="GO:0009236">
    <property type="term" value="P:cobalamin biosynthetic process"/>
    <property type="evidence" value="ECO:0007669"/>
    <property type="project" value="UniProtKB-UniRule"/>
</dbReference>
<dbReference type="Proteomes" id="UP000295244">
    <property type="component" value="Unassembled WGS sequence"/>
</dbReference>
<dbReference type="PANTHER" id="PTHR34308:SF1">
    <property type="entry name" value="COBALAMIN BIOSYNTHESIS PROTEIN CBIB"/>
    <property type="match status" value="1"/>
</dbReference>
<keyword evidence="11" id="KW-1185">Reference proteome</keyword>
<evidence type="ECO:0000256" key="2">
    <source>
        <dbReference type="ARBA" id="ARBA00004953"/>
    </source>
</evidence>
<comment type="similarity">
    <text evidence="3 9">Belongs to the CobD/CbiB family.</text>
</comment>
<dbReference type="RefSeq" id="WP_132692802.1">
    <property type="nucleotide sequence ID" value="NZ_SKBU01000038.1"/>
</dbReference>
<comment type="pathway">
    <text evidence="2 9">Cofactor biosynthesis; adenosylcobalamin biosynthesis.</text>
</comment>
<keyword evidence="7 9" id="KW-1133">Transmembrane helix</keyword>
<evidence type="ECO:0000256" key="6">
    <source>
        <dbReference type="ARBA" id="ARBA00022692"/>
    </source>
</evidence>
<comment type="function">
    <text evidence="9">Converts cobyric acid to cobinamide by the addition of aminopropanol on the F carboxylic group.</text>
</comment>
<organism evidence="10 11">
    <name type="scientific">Rubrobacter taiwanensis</name>
    <dbReference type="NCBI Taxonomy" id="185139"/>
    <lineage>
        <taxon>Bacteria</taxon>
        <taxon>Bacillati</taxon>
        <taxon>Actinomycetota</taxon>
        <taxon>Rubrobacteria</taxon>
        <taxon>Rubrobacterales</taxon>
        <taxon>Rubrobacteraceae</taxon>
        <taxon>Rubrobacter</taxon>
    </lineage>
</organism>
<evidence type="ECO:0000256" key="5">
    <source>
        <dbReference type="ARBA" id="ARBA00022573"/>
    </source>
</evidence>
<dbReference type="HAMAP" id="MF_00024">
    <property type="entry name" value="CobD_CbiB"/>
    <property type="match status" value="1"/>
</dbReference>
<dbReference type="AlphaFoldDB" id="A0A4R1B9Q1"/>
<gene>
    <name evidence="9 10" type="primary">cobD</name>
    <name evidence="10" type="ORF">E0L93_14545</name>
</gene>
<evidence type="ECO:0000313" key="10">
    <source>
        <dbReference type="EMBL" id="TCJ13634.1"/>
    </source>
</evidence>
<keyword evidence="4 9" id="KW-1003">Cell membrane</keyword>
<comment type="subcellular location">
    <subcellularLocation>
        <location evidence="1 9">Cell membrane</location>
        <topology evidence="1 9">Multi-pass membrane protein</topology>
    </subcellularLocation>
</comment>
<dbReference type="GO" id="GO:0015420">
    <property type="term" value="F:ABC-type vitamin B12 transporter activity"/>
    <property type="evidence" value="ECO:0007669"/>
    <property type="project" value="UniProtKB-UniRule"/>
</dbReference>
<dbReference type="UniPathway" id="UPA00148"/>
<evidence type="ECO:0000256" key="8">
    <source>
        <dbReference type="ARBA" id="ARBA00023136"/>
    </source>
</evidence>
<dbReference type="EMBL" id="SKBU01000038">
    <property type="protein sequence ID" value="TCJ13634.1"/>
    <property type="molecule type" value="Genomic_DNA"/>
</dbReference>
<evidence type="ECO:0000256" key="1">
    <source>
        <dbReference type="ARBA" id="ARBA00004651"/>
    </source>
</evidence>
<protein>
    <recommendedName>
        <fullName evidence="9">Cobalamin biosynthesis protein CobD</fullName>
    </recommendedName>
</protein>
<keyword evidence="8 9" id="KW-0472">Membrane</keyword>
<evidence type="ECO:0000313" key="11">
    <source>
        <dbReference type="Proteomes" id="UP000295244"/>
    </source>
</evidence>
<dbReference type="OrthoDB" id="9811967at2"/>
<comment type="caution">
    <text evidence="10">The sequence shown here is derived from an EMBL/GenBank/DDBJ whole genome shotgun (WGS) entry which is preliminary data.</text>
</comment>
<evidence type="ECO:0000256" key="9">
    <source>
        <dbReference type="HAMAP-Rule" id="MF_00024"/>
    </source>
</evidence>
<evidence type="ECO:0000256" key="7">
    <source>
        <dbReference type="ARBA" id="ARBA00022989"/>
    </source>
</evidence>
<evidence type="ECO:0000256" key="3">
    <source>
        <dbReference type="ARBA" id="ARBA00006263"/>
    </source>
</evidence>
<accession>A0A4R1B9Q1</accession>
<dbReference type="PANTHER" id="PTHR34308">
    <property type="entry name" value="COBALAMIN BIOSYNTHESIS PROTEIN CBIB"/>
    <property type="match status" value="1"/>
</dbReference>
<name>A0A4R1B9Q1_9ACTN</name>
<keyword evidence="6 9" id="KW-0812">Transmembrane</keyword>
<dbReference type="GO" id="GO:0048472">
    <property type="term" value="F:threonine-phosphate decarboxylase activity"/>
    <property type="evidence" value="ECO:0007669"/>
    <property type="project" value="InterPro"/>
</dbReference>
<reference evidence="10 11" key="1">
    <citation type="submission" date="2019-03" db="EMBL/GenBank/DDBJ databases">
        <title>Whole genome sequence of a novel Rubrobacter taiwanensis strain, isolated from Yellowstone National Park.</title>
        <authorList>
            <person name="Freed S."/>
            <person name="Ramaley R.F."/>
            <person name="Kyndt J.A."/>
        </authorList>
    </citation>
    <scope>NUCLEOTIDE SEQUENCE [LARGE SCALE GENOMIC DNA]</scope>
    <source>
        <strain evidence="10 11">Yellowstone</strain>
    </source>
</reference>
<dbReference type="NCBIfam" id="TIGR00380">
    <property type="entry name" value="cobal_cbiB"/>
    <property type="match status" value="1"/>
</dbReference>
<feature type="transmembrane region" description="Helical" evidence="9">
    <location>
        <begin position="44"/>
        <end position="69"/>
    </location>
</feature>
<comment type="caution">
    <text evidence="9">Lacks conserved residue(s) required for the propagation of feature annotation.</text>
</comment>
<dbReference type="Pfam" id="PF03186">
    <property type="entry name" value="CobD_Cbib"/>
    <property type="match status" value="1"/>
</dbReference>
<proteinExistence type="inferred from homology"/>
<keyword evidence="5 9" id="KW-0169">Cobalamin biosynthesis</keyword>
<dbReference type="GO" id="GO:0005886">
    <property type="term" value="C:plasma membrane"/>
    <property type="evidence" value="ECO:0007669"/>
    <property type="project" value="UniProtKB-SubCell"/>
</dbReference>
<sequence length="305" mass="32124">MRAAAALVIDALFGEPPARLHPTVWMGWGISLLEERALKLRSPLGRRMAGVFIAAAVPATSSLLALAVLRCMPPALRGVLEWALISTTLCPRGLGEAALAVERALERGDLEKARNLAGEMVGRDTHHLSGGEVARAAVESVAENTSDGVVAPVFYACLFGAPGALAYRAANTLDSMLGYTRPPYGELGWASARLDDLANLLPARLTVLAAAAASGRPGPVLAAARRYGPLHSSPNAGRVEAAFAGALGIRLGGRNYYWGVPNEGRFLGDGRPPEARDIRRAVRLMRRTCLLAALAAVLAEALRRG</sequence>
<evidence type="ECO:0000256" key="4">
    <source>
        <dbReference type="ARBA" id="ARBA00022475"/>
    </source>
</evidence>